<protein>
    <submittedName>
        <fullName evidence="1">Uncharacterized protein</fullName>
    </submittedName>
</protein>
<sequence length="125" mass="13400">MLKSSALKFPGNLQLNPCNILAKLDRIILSPRLYPGHILLPDPNGNNSKLCPFTSIDLPKNLSGRNSSGASHITGSLPMLHVLMNTRVPLRMSYPDTLQSSRASCGASITATGWSLMVSLTIASI</sequence>
<reference evidence="1" key="1">
    <citation type="submission" date="2022-02" db="EMBL/GenBank/DDBJ databases">
        <title>Plant Genome Project.</title>
        <authorList>
            <person name="Zhang R.-G."/>
        </authorList>
    </citation>
    <scope>NUCLEOTIDE SEQUENCE</scope>
    <source>
        <strain evidence="1">AT1</strain>
    </source>
</reference>
<keyword evidence="2" id="KW-1185">Reference proteome</keyword>
<dbReference type="Proteomes" id="UP001062846">
    <property type="component" value="Chromosome 5"/>
</dbReference>
<name>A0ACC0NJE8_RHOML</name>
<organism evidence="1 2">
    <name type="scientific">Rhododendron molle</name>
    <name type="common">Chinese azalea</name>
    <name type="synonym">Azalea mollis</name>
    <dbReference type="NCBI Taxonomy" id="49168"/>
    <lineage>
        <taxon>Eukaryota</taxon>
        <taxon>Viridiplantae</taxon>
        <taxon>Streptophyta</taxon>
        <taxon>Embryophyta</taxon>
        <taxon>Tracheophyta</taxon>
        <taxon>Spermatophyta</taxon>
        <taxon>Magnoliopsida</taxon>
        <taxon>eudicotyledons</taxon>
        <taxon>Gunneridae</taxon>
        <taxon>Pentapetalae</taxon>
        <taxon>asterids</taxon>
        <taxon>Ericales</taxon>
        <taxon>Ericaceae</taxon>
        <taxon>Ericoideae</taxon>
        <taxon>Rhodoreae</taxon>
        <taxon>Rhododendron</taxon>
    </lineage>
</organism>
<evidence type="ECO:0000313" key="1">
    <source>
        <dbReference type="EMBL" id="KAI8553335.1"/>
    </source>
</evidence>
<evidence type="ECO:0000313" key="2">
    <source>
        <dbReference type="Proteomes" id="UP001062846"/>
    </source>
</evidence>
<accession>A0ACC0NJE8</accession>
<gene>
    <name evidence="1" type="ORF">RHMOL_Rhmol05G0007400</name>
</gene>
<proteinExistence type="predicted"/>
<comment type="caution">
    <text evidence="1">The sequence shown here is derived from an EMBL/GenBank/DDBJ whole genome shotgun (WGS) entry which is preliminary data.</text>
</comment>
<dbReference type="EMBL" id="CM046392">
    <property type="protein sequence ID" value="KAI8553335.1"/>
    <property type="molecule type" value="Genomic_DNA"/>
</dbReference>